<accession>A0A371AUL9</accession>
<evidence type="ECO:0000259" key="1">
    <source>
        <dbReference type="Pfam" id="PF01548"/>
    </source>
</evidence>
<dbReference type="PANTHER" id="PTHR33055:SF15">
    <property type="entry name" value="TRANSPOSASE-RELATED"/>
    <property type="match status" value="1"/>
</dbReference>
<evidence type="ECO:0000313" key="4">
    <source>
        <dbReference type="Proteomes" id="UP000255036"/>
    </source>
</evidence>
<dbReference type="GO" id="GO:0003677">
    <property type="term" value="F:DNA binding"/>
    <property type="evidence" value="ECO:0007669"/>
    <property type="project" value="InterPro"/>
</dbReference>
<evidence type="ECO:0000313" key="3">
    <source>
        <dbReference type="EMBL" id="RDU23263.1"/>
    </source>
</evidence>
<dbReference type="Proteomes" id="UP000255036">
    <property type="component" value="Unassembled WGS sequence"/>
</dbReference>
<organism evidence="3 4">
    <name type="scientific">Anaerosacchariphilus polymeriproducens</name>
    <dbReference type="NCBI Taxonomy" id="1812858"/>
    <lineage>
        <taxon>Bacteria</taxon>
        <taxon>Bacillati</taxon>
        <taxon>Bacillota</taxon>
        <taxon>Clostridia</taxon>
        <taxon>Lachnospirales</taxon>
        <taxon>Lachnospiraceae</taxon>
        <taxon>Anaerosacchariphilus</taxon>
    </lineage>
</organism>
<dbReference type="InterPro" id="IPR047650">
    <property type="entry name" value="Transpos_IS110"/>
</dbReference>
<sequence>MNPLYVGIDVSSKSNVIYFMKPDGSKHSNFPVANSLDGSRLLVKRIISAITSESLSDVVIGLEATSVYGDNLVCFLREDGSLMPYNKKIYVLNPKQVKKFKEAYNNLPKNDYIDSFVIADCLRFGRINNEVYMDDYRFKALQNLTRARFFAVQNLTKEKQRFLNQLFKKYSSFTQEKVFSDTFSTTALAIYEEFDSADKLAYMDLHDLTEYIKNKGKNRFSDPDAVAKAIQKAARSSYRLPKTVNDSVNQVLSISISSMKALQTQIKAFDKAIAEQMELIPNTLISIKGIGPVYSAGIIAEIGDINRFHNHAALAKYAGLAWTQHQSGEFEAEITRQIRSGNRYLKYYLGEAAWSLVRCDTEYNAFYHLKFKEVNRFQHKRALALTARKFVRLVFRLLKDNCLYIPPENR</sequence>
<dbReference type="OrthoDB" id="9811278at2"/>
<dbReference type="InterPro" id="IPR002525">
    <property type="entry name" value="Transp_IS110-like_N"/>
</dbReference>
<dbReference type="AlphaFoldDB" id="A0A371AUL9"/>
<comment type="caution">
    <text evidence="3">The sequence shown here is derived from an EMBL/GenBank/DDBJ whole genome shotgun (WGS) entry which is preliminary data.</text>
</comment>
<feature type="domain" description="Transposase IS116/IS110/IS902 C-terminal" evidence="2">
    <location>
        <begin position="283"/>
        <end position="368"/>
    </location>
</feature>
<proteinExistence type="predicted"/>
<dbReference type="Pfam" id="PF02371">
    <property type="entry name" value="Transposase_20"/>
    <property type="match status" value="1"/>
</dbReference>
<dbReference type="EMBL" id="QRCT01000029">
    <property type="protein sequence ID" value="RDU23263.1"/>
    <property type="molecule type" value="Genomic_DNA"/>
</dbReference>
<dbReference type="PANTHER" id="PTHR33055">
    <property type="entry name" value="TRANSPOSASE FOR INSERTION SEQUENCE ELEMENT IS1111A"/>
    <property type="match status" value="1"/>
</dbReference>
<dbReference type="GO" id="GO:0004803">
    <property type="term" value="F:transposase activity"/>
    <property type="evidence" value="ECO:0007669"/>
    <property type="project" value="InterPro"/>
</dbReference>
<dbReference type="InterPro" id="IPR003346">
    <property type="entry name" value="Transposase_20"/>
</dbReference>
<dbReference type="Pfam" id="PF01548">
    <property type="entry name" value="DEDD_Tnp_IS110"/>
    <property type="match status" value="1"/>
</dbReference>
<protein>
    <submittedName>
        <fullName evidence="3">IS110 family transposase</fullName>
    </submittedName>
</protein>
<name>A0A371AUL9_9FIRM</name>
<dbReference type="NCBIfam" id="NF033542">
    <property type="entry name" value="transpos_IS110"/>
    <property type="match status" value="1"/>
</dbReference>
<keyword evidence="4" id="KW-1185">Reference proteome</keyword>
<dbReference type="RefSeq" id="WP_115482079.1">
    <property type="nucleotide sequence ID" value="NZ_QRCT01000029.1"/>
</dbReference>
<feature type="domain" description="Transposase IS110-like N-terminal" evidence="1">
    <location>
        <begin position="6"/>
        <end position="166"/>
    </location>
</feature>
<dbReference type="GO" id="GO:0006313">
    <property type="term" value="P:DNA transposition"/>
    <property type="evidence" value="ECO:0007669"/>
    <property type="project" value="InterPro"/>
</dbReference>
<reference evidence="3 4" key="1">
    <citation type="submission" date="2018-07" db="EMBL/GenBank/DDBJ databases">
        <title>Anaerosacharophilus polymeroproducens gen. nov. sp. nov., an anaerobic bacterium isolated from salt field.</title>
        <authorList>
            <person name="Kim W."/>
            <person name="Yang S.-H."/>
            <person name="Oh J."/>
            <person name="Lee J.-H."/>
            <person name="Kwon K.K."/>
        </authorList>
    </citation>
    <scope>NUCLEOTIDE SEQUENCE [LARGE SCALE GENOMIC DNA]</scope>
    <source>
        <strain evidence="3 4">MCWD5</strain>
    </source>
</reference>
<gene>
    <name evidence="3" type="ORF">DWV06_10155</name>
</gene>
<evidence type="ECO:0000259" key="2">
    <source>
        <dbReference type="Pfam" id="PF02371"/>
    </source>
</evidence>